<feature type="compositionally biased region" description="Basic and acidic residues" evidence="1">
    <location>
        <begin position="90"/>
        <end position="110"/>
    </location>
</feature>
<organism evidence="2 3">
    <name type="scientific">Cetraspora pellucida</name>
    <dbReference type="NCBI Taxonomy" id="1433469"/>
    <lineage>
        <taxon>Eukaryota</taxon>
        <taxon>Fungi</taxon>
        <taxon>Fungi incertae sedis</taxon>
        <taxon>Mucoromycota</taxon>
        <taxon>Glomeromycotina</taxon>
        <taxon>Glomeromycetes</taxon>
        <taxon>Diversisporales</taxon>
        <taxon>Gigasporaceae</taxon>
        <taxon>Cetraspora</taxon>
    </lineage>
</organism>
<reference evidence="2" key="1">
    <citation type="submission" date="2021-06" db="EMBL/GenBank/DDBJ databases">
        <authorList>
            <person name="Kallberg Y."/>
            <person name="Tangrot J."/>
            <person name="Rosling A."/>
        </authorList>
    </citation>
    <scope>NUCLEOTIDE SEQUENCE</scope>
    <source>
        <strain evidence="2">FL966</strain>
    </source>
</reference>
<evidence type="ECO:0000313" key="2">
    <source>
        <dbReference type="EMBL" id="CAG8780010.1"/>
    </source>
</evidence>
<feature type="compositionally biased region" description="Basic and acidic residues" evidence="1">
    <location>
        <begin position="1"/>
        <end position="21"/>
    </location>
</feature>
<evidence type="ECO:0000313" key="3">
    <source>
        <dbReference type="Proteomes" id="UP000789759"/>
    </source>
</evidence>
<proteinExistence type="predicted"/>
<name>A0A9N9P337_9GLOM</name>
<keyword evidence="3" id="KW-1185">Reference proteome</keyword>
<accession>A0A9N9P337</accession>
<protein>
    <submittedName>
        <fullName evidence="2">14395_t:CDS:1</fullName>
    </submittedName>
</protein>
<feature type="region of interest" description="Disordered" evidence="1">
    <location>
        <begin position="1"/>
        <end position="24"/>
    </location>
</feature>
<dbReference type="OrthoDB" id="2384962at2759"/>
<comment type="caution">
    <text evidence="2">The sequence shown here is derived from an EMBL/GenBank/DDBJ whole genome shotgun (WGS) entry which is preliminary data.</text>
</comment>
<dbReference type="Proteomes" id="UP000789759">
    <property type="component" value="Unassembled WGS sequence"/>
</dbReference>
<sequence length="110" mass="12796">MPDPRKKDELPDPQKVKDISIGRDPNSAVIFHALPRRSYTVDPNEVPDDRQKWQDQDHRIYVNDRDRKGIVGHLEKDWEESIASDQKNAAMKDEKNSTDDSKVLEKSENK</sequence>
<dbReference type="AlphaFoldDB" id="A0A9N9P337"/>
<evidence type="ECO:0000256" key="1">
    <source>
        <dbReference type="SAM" id="MobiDB-lite"/>
    </source>
</evidence>
<feature type="region of interest" description="Disordered" evidence="1">
    <location>
        <begin position="81"/>
        <end position="110"/>
    </location>
</feature>
<dbReference type="EMBL" id="CAJVQA010023836">
    <property type="protein sequence ID" value="CAG8780010.1"/>
    <property type="molecule type" value="Genomic_DNA"/>
</dbReference>
<gene>
    <name evidence="2" type="ORF">CPELLU_LOCUS16328</name>
</gene>